<name>A1IVN4_BIFLN</name>
<dbReference type="AlphaFoldDB" id="A1IVN4"/>
<accession>A1IVN4</accession>
<geneLocation type="plasmid" evidence="2">
    <name>pNAL8M</name>
</geneLocation>
<dbReference type="EMBL" id="AM183144">
    <property type="protein sequence ID" value="CAJ75574.1"/>
    <property type="molecule type" value="Other_DNA"/>
</dbReference>
<evidence type="ECO:0000313" key="2">
    <source>
        <dbReference type="EMBL" id="CAJ75574.1"/>
    </source>
</evidence>
<proteinExistence type="predicted"/>
<sequence>MHDFSGMADAGGMGYPPSPLIGPWPRVFGCGAGVFKHQPFALLVCSIQGPRAIISLSDARLAYLIKGGKNVTYQAFEDGSGSNDSAGAPVDGSPGGICSRNH</sequence>
<evidence type="ECO:0000256" key="1">
    <source>
        <dbReference type="SAM" id="MobiDB-lite"/>
    </source>
</evidence>
<keyword evidence="2" id="KW-0614">Plasmid</keyword>
<feature type="region of interest" description="Disordered" evidence="1">
    <location>
        <begin position="78"/>
        <end position="102"/>
    </location>
</feature>
<reference evidence="2" key="1">
    <citation type="journal article" date="2007" name="Appl. Microbiol. Biotechnol.">
        <title>Molecular characterization of Bifidobacterium longum biovar longum NAL8 plasmids and construction of a novel replicon screening system.</title>
        <authorList>
            <person name="Guglielmetti S."/>
            <person name="Karp M."/>
            <person name="Mora D."/>
            <person name="Tamagnini I."/>
            <person name="Parini C."/>
        </authorList>
    </citation>
    <scope>NUCLEOTIDE SEQUENCE [LARGE SCALE GENOMIC DNA]</scope>
    <source>
        <strain evidence="2">NAL8</strain>
        <plasmid evidence="2">pNAL8M</plasmid>
    </source>
</reference>
<organism evidence="2">
    <name type="scientific">Bifidobacterium longum</name>
    <dbReference type="NCBI Taxonomy" id="216816"/>
    <lineage>
        <taxon>Bacteria</taxon>
        <taxon>Bacillati</taxon>
        <taxon>Actinomycetota</taxon>
        <taxon>Actinomycetes</taxon>
        <taxon>Bifidobacteriales</taxon>
        <taxon>Bifidobacteriaceae</taxon>
        <taxon>Bifidobacterium</taxon>
    </lineage>
</organism>
<protein>
    <submittedName>
        <fullName evidence="2">Uncharacterized protein</fullName>
    </submittedName>
</protein>